<dbReference type="InterPro" id="IPR029787">
    <property type="entry name" value="Nucleotide_cyclase"/>
</dbReference>
<keyword evidence="3" id="KW-1133">Transmembrane helix</keyword>
<organism evidence="5 6">
    <name type="scientific">Ferrigenium kumadai</name>
    <dbReference type="NCBI Taxonomy" id="1682490"/>
    <lineage>
        <taxon>Bacteria</taxon>
        <taxon>Pseudomonadati</taxon>
        <taxon>Pseudomonadota</taxon>
        <taxon>Betaproteobacteria</taxon>
        <taxon>Nitrosomonadales</taxon>
        <taxon>Gallionellaceae</taxon>
        <taxon>Ferrigenium</taxon>
    </lineage>
</organism>
<evidence type="ECO:0000256" key="3">
    <source>
        <dbReference type="SAM" id="Phobius"/>
    </source>
</evidence>
<protein>
    <recommendedName>
        <fullName evidence="1">diguanylate cyclase</fullName>
        <ecNumber evidence="1">2.7.7.65</ecNumber>
    </recommendedName>
</protein>
<sequence>MNLDPRTLLFSLILANALTVLCLFVAASGNGKRRDGLGLWALAMVLETLTWLLVAGRGLIPDALSLIAANGLKAGAHALILAAVCEFQRRSVPRWQYVVPVALALLMAAVFADDIRSRFIWGGLIFGFQVVLIARILLTDAETRTGRAWRLLFGGIAAILLVLGLRAAAALSGWGEFAQPQNAIAPHPVQIVSYIAIMATALLGSIGFVLMVKERTDREIMQLAMTDSLTGVPNRRALMEMAEHVVARRDGSPLALLMIDVDHFKLINDTHGHMAGDTVLRQVARLLAGRLRHCDMLGRYGGEEFCVIALDSDTEGALTLAESLREVVAYRPVAIEHGELQVTVSIGVAHCPAHSVKDLKDLIMEADAALYAAKENGRNRVVSFKS</sequence>
<dbReference type="GO" id="GO:0052621">
    <property type="term" value="F:diguanylate cyclase activity"/>
    <property type="evidence" value="ECO:0007669"/>
    <property type="project" value="UniProtKB-EC"/>
</dbReference>
<evidence type="ECO:0000313" key="5">
    <source>
        <dbReference type="EMBL" id="BBI98570.1"/>
    </source>
</evidence>
<keyword evidence="6" id="KW-1185">Reference proteome</keyword>
<dbReference type="GO" id="GO:0005886">
    <property type="term" value="C:plasma membrane"/>
    <property type="evidence" value="ECO:0007669"/>
    <property type="project" value="TreeGrafter"/>
</dbReference>
<accession>A0AAN1VYX3</accession>
<dbReference type="EC" id="2.7.7.65" evidence="1"/>
<dbReference type="Pfam" id="PF00990">
    <property type="entry name" value="GGDEF"/>
    <property type="match status" value="1"/>
</dbReference>
<feature type="domain" description="GGDEF" evidence="4">
    <location>
        <begin position="252"/>
        <end position="386"/>
    </location>
</feature>
<dbReference type="EMBL" id="AP019536">
    <property type="protein sequence ID" value="BBI98570.1"/>
    <property type="molecule type" value="Genomic_DNA"/>
</dbReference>
<evidence type="ECO:0000259" key="4">
    <source>
        <dbReference type="PROSITE" id="PS50887"/>
    </source>
</evidence>
<feature type="transmembrane region" description="Helical" evidence="3">
    <location>
        <begin position="150"/>
        <end position="171"/>
    </location>
</feature>
<dbReference type="NCBIfam" id="TIGR00254">
    <property type="entry name" value="GGDEF"/>
    <property type="match status" value="1"/>
</dbReference>
<proteinExistence type="predicted"/>
<reference evidence="5 6" key="1">
    <citation type="submission" date="2019-03" db="EMBL/GenBank/DDBJ databases">
        <title>Complete genome sequence of Ferrigenium kumadai strain An22, a microaerophilic iron-oxidizing bacterium isolated from a paddy field soil.</title>
        <authorList>
            <person name="Watanabe T."/>
            <person name="Asakawa S."/>
        </authorList>
    </citation>
    <scope>NUCLEOTIDE SEQUENCE [LARGE SCALE GENOMIC DNA]</scope>
    <source>
        <strain evidence="5 6">An22</strain>
    </source>
</reference>
<dbReference type="KEGG" id="fku:FGKAn22_02630"/>
<comment type="catalytic activity">
    <reaction evidence="2">
        <text>2 GTP = 3',3'-c-di-GMP + 2 diphosphate</text>
        <dbReference type="Rhea" id="RHEA:24898"/>
        <dbReference type="ChEBI" id="CHEBI:33019"/>
        <dbReference type="ChEBI" id="CHEBI:37565"/>
        <dbReference type="ChEBI" id="CHEBI:58805"/>
        <dbReference type="EC" id="2.7.7.65"/>
    </reaction>
</comment>
<evidence type="ECO:0000256" key="2">
    <source>
        <dbReference type="ARBA" id="ARBA00034247"/>
    </source>
</evidence>
<name>A0AAN1VYX3_9PROT</name>
<keyword evidence="3" id="KW-0472">Membrane</keyword>
<feature type="transmembrane region" description="Helical" evidence="3">
    <location>
        <begin position="6"/>
        <end position="27"/>
    </location>
</feature>
<dbReference type="InterPro" id="IPR000160">
    <property type="entry name" value="GGDEF_dom"/>
</dbReference>
<dbReference type="PANTHER" id="PTHR45138">
    <property type="entry name" value="REGULATORY COMPONENTS OF SENSORY TRANSDUCTION SYSTEM"/>
    <property type="match status" value="1"/>
</dbReference>
<dbReference type="Proteomes" id="UP001319121">
    <property type="component" value="Chromosome"/>
</dbReference>
<keyword evidence="3" id="KW-0812">Transmembrane</keyword>
<dbReference type="CDD" id="cd01949">
    <property type="entry name" value="GGDEF"/>
    <property type="match status" value="1"/>
</dbReference>
<feature type="transmembrane region" description="Helical" evidence="3">
    <location>
        <begin position="97"/>
        <end position="113"/>
    </location>
</feature>
<dbReference type="SUPFAM" id="SSF55073">
    <property type="entry name" value="Nucleotide cyclase"/>
    <property type="match status" value="1"/>
</dbReference>
<dbReference type="PROSITE" id="PS50887">
    <property type="entry name" value="GGDEF"/>
    <property type="match status" value="1"/>
</dbReference>
<dbReference type="GO" id="GO:0043709">
    <property type="term" value="P:cell adhesion involved in single-species biofilm formation"/>
    <property type="evidence" value="ECO:0007669"/>
    <property type="project" value="TreeGrafter"/>
</dbReference>
<dbReference type="GO" id="GO:1902201">
    <property type="term" value="P:negative regulation of bacterial-type flagellum-dependent cell motility"/>
    <property type="evidence" value="ECO:0007669"/>
    <property type="project" value="TreeGrafter"/>
</dbReference>
<dbReference type="InterPro" id="IPR043128">
    <property type="entry name" value="Rev_trsase/Diguanyl_cyclase"/>
</dbReference>
<dbReference type="SMART" id="SM00267">
    <property type="entry name" value="GGDEF"/>
    <property type="match status" value="1"/>
</dbReference>
<dbReference type="AlphaFoldDB" id="A0AAN1VYX3"/>
<evidence type="ECO:0000256" key="1">
    <source>
        <dbReference type="ARBA" id="ARBA00012528"/>
    </source>
</evidence>
<feature type="transmembrane region" description="Helical" evidence="3">
    <location>
        <begin position="39"/>
        <end position="60"/>
    </location>
</feature>
<gene>
    <name evidence="5" type="ORF">FGKAn22_02630</name>
</gene>
<dbReference type="RefSeq" id="WP_212786198.1">
    <property type="nucleotide sequence ID" value="NZ_AP019536.1"/>
</dbReference>
<dbReference type="Gene3D" id="3.30.70.270">
    <property type="match status" value="1"/>
</dbReference>
<evidence type="ECO:0000313" key="6">
    <source>
        <dbReference type="Proteomes" id="UP001319121"/>
    </source>
</evidence>
<dbReference type="InterPro" id="IPR050469">
    <property type="entry name" value="Diguanylate_Cyclase"/>
</dbReference>
<feature type="transmembrane region" description="Helical" evidence="3">
    <location>
        <begin position="191"/>
        <end position="212"/>
    </location>
</feature>
<dbReference type="FunFam" id="3.30.70.270:FF:000001">
    <property type="entry name" value="Diguanylate cyclase domain protein"/>
    <property type="match status" value="1"/>
</dbReference>
<feature type="transmembrane region" description="Helical" evidence="3">
    <location>
        <begin position="119"/>
        <end position="138"/>
    </location>
</feature>
<dbReference type="PANTHER" id="PTHR45138:SF9">
    <property type="entry name" value="DIGUANYLATE CYCLASE DGCM-RELATED"/>
    <property type="match status" value="1"/>
</dbReference>